<evidence type="ECO:0000313" key="2">
    <source>
        <dbReference type="EMBL" id="NQX33007.1"/>
    </source>
</evidence>
<dbReference type="InterPro" id="IPR052754">
    <property type="entry name" value="NTPase_KAP_P-loop"/>
</dbReference>
<dbReference type="InterPro" id="IPR027417">
    <property type="entry name" value="P-loop_NTPase"/>
</dbReference>
<dbReference type="InterPro" id="IPR011646">
    <property type="entry name" value="KAP_P-loop"/>
</dbReference>
<reference evidence="2 3" key="1">
    <citation type="submission" date="2020-05" db="EMBL/GenBank/DDBJ databases">
        <title>Description of Pedobacter foliorum sp. nov.</title>
        <authorList>
            <person name="Qi S."/>
            <person name="Carlier A."/>
            <person name="Cnockaert M."/>
            <person name="Vandamme P."/>
        </authorList>
    </citation>
    <scope>NUCLEOTIDE SEQUENCE [LARGE SCALE GENOMIC DNA]</scope>
    <source>
        <strain evidence="2 3">LMG 31300</strain>
    </source>
</reference>
<dbReference type="EMBL" id="JABMKV010000004">
    <property type="protein sequence ID" value="NQX33007.1"/>
    <property type="molecule type" value="Genomic_DNA"/>
</dbReference>
<dbReference type="Gene3D" id="3.40.50.300">
    <property type="entry name" value="P-loop containing nucleotide triphosphate hydrolases"/>
    <property type="match status" value="1"/>
</dbReference>
<sequence length="715" mass="84173">MHQIYNSDKPINQKNQDRFKRNNFSKRIAETLIKRQTAEGLVIGLYGIWGEGKSSILNMIEEDLLCNPEILIVKFNPWRFKDEDTLILNYFKNISIALDKDLNNIKEKVGSFFAKYGSIGSVINLDFSKIGESLSDADIEKLKERVNDFLKESNKKVVVIIDDIDRLDKQELFALFKLIKLTGDFSNTYYILSFDDEMVASAIGERYAEGNKNAGYNFLEKIIQVPLRIPKALSSDLTNFTFELVNNVLNANGINLEQNLASTVAYQISENILPKINTPRLAIRYANSLSFLIPLLIGEVNIADLILFEGVKLFYPEHYDFIKSSPEYFIDSYENVYSRDSDTKKKDEFKDKLGALNKDLHKNEERAILDLLKYLFPLIKEALESFNYPYVNNNWTKEKRIVSSRYFHRFFLYSIPENDISDVYFEEFLNRLTHKKFNEIESETEEILKNINAIELKNKLSIYQNELNWEQKKVVIKILCRFQNKFEGIKGGTFFLGFNEKTQVAITITRFLENHNDYTNLYKFTKELILNADLEFLFEILRWLIAGNKDGAYIIKANDIQKLEEILLNRTLIDSYQNNSNLFQRHSSHIYRLLEIWYLKSPKQLEKYINKCMKENKEFQEIIIEELTSTIYSSLHPEPYKTDFKKDSYEVLKKYYNVDKLYKIFSQKKYNKIKELEVIFLGNNPGYTKENAIRQFIHWYELDKENKIEEAEVVE</sequence>
<dbReference type="SUPFAM" id="SSF52540">
    <property type="entry name" value="P-loop containing nucleoside triphosphate hydrolases"/>
    <property type="match status" value="1"/>
</dbReference>
<keyword evidence="3" id="KW-1185">Reference proteome</keyword>
<gene>
    <name evidence="2" type="ORF">HQN85_14815</name>
</gene>
<dbReference type="RefSeq" id="WP_173273693.1">
    <property type="nucleotide sequence ID" value="NZ_JABMKV010000004.1"/>
</dbReference>
<dbReference type="PANTHER" id="PTHR22674">
    <property type="entry name" value="NTPASE, KAP FAMILY P-LOOP DOMAIN-CONTAINING 1"/>
    <property type="match status" value="1"/>
</dbReference>
<feature type="domain" description="KAP NTPase" evidence="1">
    <location>
        <begin position="21"/>
        <end position="292"/>
    </location>
</feature>
<dbReference type="Proteomes" id="UP000762110">
    <property type="component" value="Unassembled WGS sequence"/>
</dbReference>
<evidence type="ECO:0000313" key="3">
    <source>
        <dbReference type="Proteomes" id="UP000762110"/>
    </source>
</evidence>
<proteinExistence type="predicted"/>
<name>A0ABX2DGT8_9SPHI</name>
<accession>A0ABX2DGT8</accession>
<organism evidence="2 3">
    <name type="scientific">Pedobacter boryungensis</name>
    <dbReference type="NCBI Taxonomy" id="869962"/>
    <lineage>
        <taxon>Bacteria</taxon>
        <taxon>Pseudomonadati</taxon>
        <taxon>Bacteroidota</taxon>
        <taxon>Sphingobacteriia</taxon>
        <taxon>Sphingobacteriales</taxon>
        <taxon>Sphingobacteriaceae</taxon>
        <taxon>Pedobacter</taxon>
    </lineage>
</organism>
<dbReference type="Pfam" id="PF07693">
    <property type="entry name" value="KAP_NTPase"/>
    <property type="match status" value="1"/>
</dbReference>
<comment type="caution">
    <text evidence="2">The sequence shown here is derived from an EMBL/GenBank/DDBJ whole genome shotgun (WGS) entry which is preliminary data.</text>
</comment>
<dbReference type="PANTHER" id="PTHR22674:SF6">
    <property type="entry name" value="NTPASE KAP FAMILY P-LOOP DOMAIN-CONTAINING PROTEIN 1"/>
    <property type="match status" value="1"/>
</dbReference>
<protein>
    <recommendedName>
        <fullName evidence="1">KAP NTPase domain-containing protein</fullName>
    </recommendedName>
</protein>
<evidence type="ECO:0000259" key="1">
    <source>
        <dbReference type="Pfam" id="PF07693"/>
    </source>
</evidence>